<keyword evidence="4" id="KW-1185">Reference proteome</keyword>
<comment type="caution">
    <text evidence="3">The sequence shown here is derived from an EMBL/GenBank/DDBJ whole genome shotgun (WGS) entry which is preliminary data.</text>
</comment>
<sequence>MTIPAPYVRLNPMTIVSIDGAEYRPDYVNGRVHLTHTITGEVFRCQQPGGAMEMPTTKQFLEMQMTGQAVTKYAGSTNAIRRSNETSEWTRDQLVRMGKQGARAIRMLLITQMLDDRGTPNGRIATARALDELWTEDLARLYGPRPSPDSVLKWRKERGYLGNRRARDMVLRTGQKITDTKTNSDHQKILWGSVVAARKEGKGQQWLSADYNYQLLLLNDGRHQAFAKPNKPYKPYSSRTIRRYFNAVESDAMFAEKIEKEATKQDWSGAGKPLTADLVMQYVIVDHTWLDVHVVCPQLQLLLGRPYLTLAIDVKSRAIVGWLITFRDTSSWSVTEILRRIVRLKRPPALMAERYPILPFLCGKPGCLILDNADEFRSHNLEAAARDAGFSIRLCPVKQPTYRAIGERAIGTINRLVAEFVPGAAMTIRDARRFNFNAESHAVVMLDELEAAMNQIIASYNVEPHDGIGDKQPALVFQEHINRFGINDFTDFDSFARDIMSVVPNAQLSATGIRAFNLRYGGRETVTELLRDLVPLEPRRQRREQATATVEFRYDPMDISRIHVWNRRTRRYVTLQCTDETYADGMPEWLNDHIRDESKKLGLAFNTEAERRIALGRLIEAMKNIDPASYAESRKRYAKLCEIPRLRQITGNIVDVITAPPSAVFLGDFIAHDRARVTALDDMILSPRSGPRATKEKTALELRRENVALAQQQANTAPRERRLPGRGGF</sequence>
<dbReference type="Gene3D" id="3.30.420.10">
    <property type="entry name" value="Ribonuclease H-like superfamily/Ribonuclease H"/>
    <property type="match status" value="1"/>
</dbReference>
<dbReference type="SUPFAM" id="SSF53098">
    <property type="entry name" value="Ribonuclease H-like"/>
    <property type="match status" value="1"/>
</dbReference>
<dbReference type="PROSITE" id="PS50994">
    <property type="entry name" value="INTEGRASE"/>
    <property type="match status" value="1"/>
</dbReference>
<dbReference type="GO" id="GO:0015074">
    <property type="term" value="P:DNA integration"/>
    <property type="evidence" value="ECO:0007669"/>
    <property type="project" value="InterPro"/>
</dbReference>
<evidence type="ECO:0000256" key="1">
    <source>
        <dbReference type="SAM" id="MobiDB-lite"/>
    </source>
</evidence>
<dbReference type="InterPro" id="IPR001584">
    <property type="entry name" value="Integrase_cat-core"/>
</dbReference>
<dbReference type="InterPro" id="IPR012337">
    <property type="entry name" value="RNaseH-like_sf"/>
</dbReference>
<dbReference type="Proteomes" id="UP000520156">
    <property type="component" value="Unassembled WGS sequence"/>
</dbReference>
<dbReference type="RefSeq" id="WP_185683817.1">
    <property type="nucleotide sequence ID" value="NZ_JACLAU010000019.1"/>
</dbReference>
<proteinExistence type="predicted"/>
<dbReference type="InterPro" id="IPR036397">
    <property type="entry name" value="RNaseH_sf"/>
</dbReference>
<dbReference type="AlphaFoldDB" id="A0A7X1KCL3"/>
<organism evidence="3 4">
    <name type="scientific">Novosphingobium aerophilum</name>
    <dbReference type="NCBI Taxonomy" id="2839843"/>
    <lineage>
        <taxon>Bacteria</taxon>
        <taxon>Pseudomonadati</taxon>
        <taxon>Pseudomonadota</taxon>
        <taxon>Alphaproteobacteria</taxon>
        <taxon>Sphingomonadales</taxon>
        <taxon>Sphingomonadaceae</taxon>
        <taxon>Novosphingobium</taxon>
    </lineage>
</organism>
<accession>A0A7X1KCL3</accession>
<dbReference type="EMBL" id="JACLAU010000019">
    <property type="protein sequence ID" value="MBC2652398.1"/>
    <property type="molecule type" value="Genomic_DNA"/>
</dbReference>
<evidence type="ECO:0000313" key="4">
    <source>
        <dbReference type="Proteomes" id="UP000520156"/>
    </source>
</evidence>
<reference evidence="3 4" key="1">
    <citation type="submission" date="2020-08" db="EMBL/GenBank/DDBJ databases">
        <title>The genome sequence of Novosphingobium flavum 4Y4.</title>
        <authorList>
            <person name="Liu Y."/>
        </authorList>
    </citation>
    <scope>NUCLEOTIDE SEQUENCE [LARGE SCALE GENOMIC DNA]</scope>
    <source>
        <strain evidence="3 4">4Y4</strain>
    </source>
</reference>
<feature type="region of interest" description="Disordered" evidence="1">
    <location>
        <begin position="710"/>
        <end position="729"/>
    </location>
</feature>
<feature type="domain" description="Integrase catalytic" evidence="2">
    <location>
        <begin position="269"/>
        <end position="481"/>
    </location>
</feature>
<name>A0A7X1KCL3_9SPHN</name>
<protein>
    <submittedName>
        <fullName evidence="3">Transposase family protein</fullName>
    </submittedName>
</protein>
<evidence type="ECO:0000259" key="2">
    <source>
        <dbReference type="PROSITE" id="PS50994"/>
    </source>
</evidence>
<evidence type="ECO:0000313" key="3">
    <source>
        <dbReference type="EMBL" id="MBC2652398.1"/>
    </source>
</evidence>
<dbReference type="GO" id="GO:0003676">
    <property type="term" value="F:nucleic acid binding"/>
    <property type="evidence" value="ECO:0007669"/>
    <property type="project" value="InterPro"/>
</dbReference>
<gene>
    <name evidence="3" type="ORF">H7F49_11855</name>
</gene>